<feature type="compositionally biased region" description="Acidic residues" evidence="1">
    <location>
        <begin position="79"/>
        <end position="88"/>
    </location>
</feature>
<keyword evidence="2" id="KW-0472">Membrane</keyword>
<evidence type="ECO:0000256" key="1">
    <source>
        <dbReference type="SAM" id="MobiDB-lite"/>
    </source>
</evidence>
<accession>A0A0G0T0L2</accession>
<keyword evidence="2" id="KW-0812">Transmembrane</keyword>
<sequence>MAAGQNQTSGNIIDLREKKSTSQSDESRGVSAGNYGPPTEAEPSDTENILPDQVSAEIDPRDESIDSSPADEQATQNETSEDTVDLGEEDVASEEELLGAQLEELRLATDLSEINHEVAQIKEEGHSFGKPSKIKYGILFLLATIVDALDLLALTGVGYFIAAVISITLSLIMLWIFWLTNTKQNDAKKYQQKLAVFLKNLEKNMAHIERRTVQISRIAHKLSRNKTVRKIGGKGVAKIGRQTARIYKAARSSPLSKFIAASCANLVPALGLLPWQIIGTYLSYRDESEALKDAAKAADEAFGE</sequence>
<proteinExistence type="predicted"/>
<organism evidence="3 4">
    <name type="scientific">Candidatus Yanofskybacteria bacterium GW2011_GWE2_40_11</name>
    <dbReference type="NCBI Taxonomy" id="1619033"/>
    <lineage>
        <taxon>Bacteria</taxon>
        <taxon>Candidatus Yanofskyibacteriota</taxon>
    </lineage>
</organism>
<feature type="region of interest" description="Disordered" evidence="1">
    <location>
        <begin position="1"/>
        <end position="88"/>
    </location>
</feature>
<reference evidence="3 4" key="1">
    <citation type="journal article" date="2015" name="Nature">
        <title>rRNA introns, odd ribosomes, and small enigmatic genomes across a large radiation of phyla.</title>
        <authorList>
            <person name="Brown C.T."/>
            <person name="Hug L.A."/>
            <person name="Thomas B.C."/>
            <person name="Sharon I."/>
            <person name="Castelle C.J."/>
            <person name="Singh A."/>
            <person name="Wilkins M.J."/>
            <person name="Williams K.H."/>
            <person name="Banfield J.F."/>
        </authorList>
    </citation>
    <scope>NUCLEOTIDE SEQUENCE [LARGE SCALE GENOMIC DNA]</scope>
</reference>
<keyword evidence="2" id="KW-1133">Transmembrane helix</keyword>
<dbReference type="AlphaFoldDB" id="A0A0G0T0L2"/>
<protein>
    <submittedName>
        <fullName evidence="3">Uncharacterized protein</fullName>
    </submittedName>
</protein>
<dbReference type="EMBL" id="LBXZ01000006">
    <property type="protein sequence ID" value="KKR40645.1"/>
    <property type="molecule type" value="Genomic_DNA"/>
</dbReference>
<feature type="compositionally biased region" description="Polar residues" evidence="1">
    <location>
        <begin position="1"/>
        <end position="11"/>
    </location>
</feature>
<gene>
    <name evidence="3" type="ORF">UT75_C0006G0024</name>
</gene>
<evidence type="ECO:0000313" key="4">
    <source>
        <dbReference type="Proteomes" id="UP000034072"/>
    </source>
</evidence>
<feature type="transmembrane region" description="Helical" evidence="2">
    <location>
        <begin position="159"/>
        <end position="179"/>
    </location>
</feature>
<feature type="transmembrane region" description="Helical" evidence="2">
    <location>
        <begin position="136"/>
        <end position="153"/>
    </location>
</feature>
<dbReference type="Proteomes" id="UP000034072">
    <property type="component" value="Unassembled WGS sequence"/>
</dbReference>
<name>A0A0G0T0L2_9BACT</name>
<evidence type="ECO:0000256" key="2">
    <source>
        <dbReference type="SAM" id="Phobius"/>
    </source>
</evidence>
<comment type="caution">
    <text evidence="3">The sequence shown here is derived from an EMBL/GenBank/DDBJ whole genome shotgun (WGS) entry which is preliminary data.</text>
</comment>
<evidence type="ECO:0000313" key="3">
    <source>
        <dbReference type="EMBL" id="KKR40645.1"/>
    </source>
</evidence>
<feature type="compositionally biased region" description="Basic and acidic residues" evidence="1">
    <location>
        <begin position="14"/>
        <end position="28"/>
    </location>
</feature>